<name>A0ACB9J890_9ASTR</name>
<accession>A0ACB9J890</accession>
<comment type="caution">
    <text evidence="1">The sequence shown here is derived from an EMBL/GenBank/DDBJ whole genome shotgun (WGS) entry which is preliminary data.</text>
</comment>
<organism evidence="1 2">
    <name type="scientific">Smallanthus sonchifolius</name>
    <dbReference type="NCBI Taxonomy" id="185202"/>
    <lineage>
        <taxon>Eukaryota</taxon>
        <taxon>Viridiplantae</taxon>
        <taxon>Streptophyta</taxon>
        <taxon>Embryophyta</taxon>
        <taxon>Tracheophyta</taxon>
        <taxon>Spermatophyta</taxon>
        <taxon>Magnoliopsida</taxon>
        <taxon>eudicotyledons</taxon>
        <taxon>Gunneridae</taxon>
        <taxon>Pentapetalae</taxon>
        <taxon>asterids</taxon>
        <taxon>campanulids</taxon>
        <taxon>Asterales</taxon>
        <taxon>Asteraceae</taxon>
        <taxon>Asteroideae</taxon>
        <taxon>Heliantheae alliance</taxon>
        <taxon>Millerieae</taxon>
        <taxon>Smallanthus</taxon>
    </lineage>
</organism>
<gene>
    <name evidence="1" type="ORF">L1987_16225</name>
</gene>
<reference evidence="2" key="1">
    <citation type="journal article" date="2022" name="Mol. Ecol. Resour.">
        <title>The genomes of chicory, endive, great burdock and yacon provide insights into Asteraceae palaeo-polyploidization history and plant inulin production.</title>
        <authorList>
            <person name="Fan W."/>
            <person name="Wang S."/>
            <person name="Wang H."/>
            <person name="Wang A."/>
            <person name="Jiang F."/>
            <person name="Liu H."/>
            <person name="Zhao H."/>
            <person name="Xu D."/>
            <person name="Zhang Y."/>
        </authorList>
    </citation>
    <scope>NUCLEOTIDE SEQUENCE [LARGE SCALE GENOMIC DNA]</scope>
    <source>
        <strain evidence="2">cv. Yunnan</strain>
    </source>
</reference>
<dbReference type="EMBL" id="CM042022">
    <property type="protein sequence ID" value="KAI3816524.1"/>
    <property type="molecule type" value="Genomic_DNA"/>
</dbReference>
<evidence type="ECO:0000313" key="1">
    <source>
        <dbReference type="EMBL" id="KAI3816524.1"/>
    </source>
</evidence>
<proteinExistence type="predicted"/>
<evidence type="ECO:0000313" key="2">
    <source>
        <dbReference type="Proteomes" id="UP001056120"/>
    </source>
</evidence>
<protein>
    <submittedName>
        <fullName evidence="1">Uncharacterized protein</fullName>
    </submittedName>
</protein>
<sequence>MYCYEFPYSEVCNTTCSQGLPVDGVEAMAMSVNRSLVKFIQKLVDEDDCVKDSASPTLKRSREQVRFDFRTRSSSRIVSSLSGLAERSSNAHHQPSTLHDLHHKNEEVNLLQREMPSG</sequence>
<dbReference type="Proteomes" id="UP001056120">
    <property type="component" value="Linkage Group LG05"/>
</dbReference>
<reference evidence="1 2" key="2">
    <citation type="journal article" date="2022" name="Mol. Ecol. Resour.">
        <title>The genomes of chicory, endive, great burdock and yacon provide insights into Asteraceae paleo-polyploidization history and plant inulin production.</title>
        <authorList>
            <person name="Fan W."/>
            <person name="Wang S."/>
            <person name="Wang H."/>
            <person name="Wang A."/>
            <person name="Jiang F."/>
            <person name="Liu H."/>
            <person name="Zhao H."/>
            <person name="Xu D."/>
            <person name="Zhang Y."/>
        </authorList>
    </citation>
    <scope>NUCLEOTIDE SEQUENCE [LARGE SCALE GENOMIC DNA]</scope>
    <source>
        <strain evidence="2">cv. Yunnan</strain>
        <tissue evidence="1">Leaves</tissue>
    </source>
</reference>
<keyword evidence="2" id="KW-1185">Reference proteome</keyword>